<evidence type="ECO:0000256" key="5">
    <source>
        <dbReference type="ARBA" id="ARBA00023242"/>
    </source>
</evidence>
<sequence>QSLNTETKEVTVKSHICNDAIILENESGSMTKDCQQTTIPDSLHPFSATMSKLNDETFTENQAVSMESKDCSSALSSPAEACPPKPAATPQSTMEATKQITATSNRRSASDSSKSPVTGLIDNDFPTEVIQKNVTVTLECNSVWKQFHSRGTEMILTKQGRRMFPYCRYHLSGLEPEHHYRLFLSIYPSDPYKHRWNWATKKWETFGLAENQTRSLIQAYFPHNRSLKGSDWMSGSVSFYKLKLTNNCKPQDNRILLNTMHRYIPMLHVIPVLDGDTGQPEMPIVLGPDSMTFIFPQTEFMAVTCYQNSRITQLKIQYNPFARGFKKTEDNQLLNGETDNLTEKEESKVLDQSKSNEETADLRSVISTSYLGVDLPLPPAPTTEPTEHVDSMSLGKTEYNYRYIYNIYIIKQRIQKYFERFIYFK</sequence>
<dbReference type="PROSITE" id="PS50252">
    <property type="entry name" value="TBOX_3"/>
    <property type="match status" value="1"/>
</dbReference>
<dbReference type="PANTHER" id="PTHR11267">
    <property type="entry name" value="T-BOX PROTEIN-RELATED"/>
    <property type="match status" value="1"/>
</dbReference>
<feature type="compositionally biased region" description="Polar residues" evidence="7">
    <location>
        <begin position="89"/>
        <end position="100"/>
    </location>
</feature>
<dbReference type="SMART" id="SM00425">
    <property type="entry name" value="TBOX"/>
    <property type="match status" value="1"/>
</dbReference>
<feature type="compositionally biased region" description="Basic and acidic residues" evidence="7">
    <location>
        <begin position="341"/>
        <end position="356"/>
    </location>
</feature>
<keyword evidence="2" id="KW-0805">Transcription regulation</keyword>
<dbReference type="GO" id="GO:0001708">
    <property type="term" value="P:cell fate specification"/>
    <property type="evidence" value="ECO:0007669"/>
    <property type="project" value="TreeGrafter"/>
</dbReference>
<feature type="compositionally biased region" description="Low complexity" evidence="7">
    <location>
        <begin position="101"/>
        <end position="115"/>
    </location>
</feature>
<accession>A0A3P8UII7</accession>
<evidence type="ECO:0000256" key="6">
    <source>
        <dbReference type="PROSITE-ProRule" id="PRU00201"/>
    </source>
</evidence>
<dbReference type="GO" id="GO:0000978">
    <property type="term" value="F:RNA polymerase II cis-regulatory region sequence-specific DNA binding"/>
    <property type="evidence" value="ECO:0007669"/>
    <property type="project" value="InterPro"/>
</dbReference>
<dbReference type="InterPro" id="IPR036960">
    <property type="entry name" value="T-box_sf"/>
</dbReference>
<evidence type="ECO:0000256" key="1">
    <source>
        <dbReference type="ARBA" id="ARBA00022473"/>
    </source>
</evidence>
<dbReference type="GO" id="GO:0045893">
    <property type="term" value="P:positive regulation of DNA-templated transcription"/>
    <property type="evidence" value="ECO:0007669"/>
    <property type="project" value="InterPro"/>
</dbReference>
<dbReference type="InterPro" id="IPR008967">
    <property type="entry name" value="p53-like_TF_DNA-bd_sf"/>
</dbReference>
<reference evidence="9 10" key="1">
    <citation type="journal article" date="2014" name="Nat. Genet.">
        <title>Whole-genome sequence of a flatfish provides insights into ZW sex chromosome evolution and adaptation to a benthic lifestyle.</title>
        <authorList>
            <person name="Chen S."/>
            <person name="Zhang G."/>
            <person name="Shao C."/>
            <person name="Huang Q."/>
            <person name="Liu G."/>
            <person name="Zhang P."/>
            <person name="Song W."/>
            <person name="An N."/>
            <person name="Chalopin D."/>
            <person name="Volff J.N."/>
            <person name="Hong Y."/>
            <person name="Li Q."/>
            <person name="Sha Z."/>
            <person name="Zhou H."/>
            <person name="Xie M."/>
            <person name="Yu Q."/>
            <person name="Liu Y."/>
            <person name="Xiang H."/>
            <person name="Wang N."/>
            <person name="Wu K."/>
            <person name="Yang C."/>
            <person name="Zhou Q."/>
            <person name="Liao X."/>
            <person name="Yang L."/>
            <person name="Hu Q."/>
            <person name="Zhang J."/>
            <person name="Meng L."/>
            <person name="Jin L."/>
            <person name="Tian Y."/>
            <person name="Lian J."/>
            <person name="Yang J."/>
            <person name="Miao G."/>
            <person name="Liu S."/>
            <person name="Liang Z."/>
            <person name="Yan F."/>
            <person name="Li Y."/>
            <person name="Sun B."/>
            <person name="Zhang H."/>
            <person name="Zhang J."/>
            <person name="Zhu Y."/>
            <person name="Du M."/>
            <person name="Zhao Y."/>
            <person name="Schartl M."/>
            <person name="Tang Q."/>
            <person name="Wang J."/>
        </authorList>
    </citation>
    <scope>NUCLEOTIDE SEQUENCE</scope>
</reference>
<dbReference type="OMA" id="HICNDAI"/>
<dbReference type="InterPro" id="IPR001699">
    <property type="entry name" value="TF_T-box"/>
</dbReference>
<dbReference type="GO" id="GO:0000981">
    <property type="term" value="F:DNA-binding transcription factor activity, RNA polymerase II-specific"/>
    <property type="evidence" value="ECO:0007669"/>
    <property type="project" value="TreeGrafter"/>
</dbReference>
<evidence type="ECO:0000313" key="9">
    <source>
        <dbReference type="Ensembl" id="ENSCSEP00000003043.1"/>
    </source>
</evidence>
<feature type="region of interest" description="Disordered" evidence="7">
    <location>
        <begin position="69"/>
        <end position="118"/>
    </location>
</feature>
<keyword evidence="1" id="KW-0217">Developmental protein</keyword>
<comment type="subcellular location">
    <subcellularLocation>
        <location evidence="6">Nucleus</location>
    </subcellularLocation>
</comment>
<name>A0A3P8UII7_CYNSE</name>
<keyword evidence="4" id="KW-0804">Transcription</keyword>
<evidence type="ECO:0000256" key="4">
    <source>
        <dbReference type="ARBA" id="ARBA00023163"/>
    </source>
</evidence>
<evidence type="ECO:0000313" key="10">
    <source>
        <dbReference type="Proteomes" id="UP000265120"/>
    </source>
</evidence>
<keyword evidence="5 6" id="KW-0539">Nucleus</keyword>
<dbReference type="InterPro" id="IPR046360">
    <property type="entry name" value="T-box_DNA-bd"/>
</dbReference>
<keyword evidence="10" id="KW-1185">Reference proteome</keyword>
<dbReference type="Gene3D" id="2.60.40.820">
    <property type="entry name" value="Transcription factor, T-box"/>
    <property type="match status" value="1"/>
</dbReference>
<evidence type="ECO:0000256" key="3">
    <source>
        <dbReference type="ARBA" id="ARBA00023125"/>
    </source>
</evidence>
<keyword evidence="3 6" id="KW-0238">DNA-binding</keyword>
<organism evidence="9 10">
    <name type="scientific">Cynoglossus semilaevis</name>
    <name type="common">Tongue sole</name>
    <dbReference type="NCBI Taxonomy" id="244447"/>
    <lineage>
        <taxon>Eukaryota</taxon>
        <taxon>Metazoa</taxon>
        <taxon>Chordata</taxon>
        <taxon>Craniata</taxon>
        <taxon>Vertebrata</taxon>
        <taxon>Euteleostomi</taxon>
        <taxon>Actinopterygii</taxon>
        <taxon>Neopterygii</taxon>
        <taxon>Teleostei</taxon>
        <taxon>Neoteleostei</taxon>
        <taxon>Acanthomorphata</taxon>
        <taxon>Carangaria</taxon>
        <taxon>Pleuronectiformes</taxon>
        <taxon>Pleuronectoidei</taxon>
        <taxon>Cynoglossidae</taxon>
        <taxon>Cynoglossinae</taxon>
        <taxon>Cynoglossus</taxon>
    </lineage>
</organism>
<evidence type="ECO:0000256" key="2">
    <source>
        <dbReference type="ARBA" id="ARBA00023015"/>
    </source>
</evidence>
<reference evidence="9" key="3">
    <citation type="submission" date="2025-09" db="UniProtKB">
        <authorList>
            <consortium name="Ensembl"/>
        </authorList>
    </citation>
    <scope>IDENTIFICATION</scope>
</reference>
<evidence type="ECO:0000259" key="8">
    <source>
        <dbReference type="PROSITE" id="PS50252"/>
    </source>
</evidence>
<feature type="region of interest" description="Disordered" evidence="7">
    <location>
        <begin position="335"/>
        <end position="356"/>
    </location>
</feature>
<protein>
    <recommendedName>
        <fullName evidence="8">T-box domain-containing protein</fullName>
    </recommendedName>
</protein>
<dbReference type="PRINTS" id="PR00937">
    <property type="entry name" value="TBOX"/>
</dbReference>
<feature type="domain" description="T-box" evidence="8">
    <location>
        <begin position="138"/>
        <end position="327"/>
    </location>
</feature>
<dbReference type="STRING" id="244447.ENSCSEP00000003043"/>
<dbReference type="Pfam" id="PF00907">
    <property type="entry name" value="T-box"/>
    <property type="match status" value="1"/>
</dbReference>
<dbReference type="PANTHER" id="PTHR11267:SF104">
    <property type="entry name" value="T-BOX TRANSCRIPTION FACTOR TBX1"/>
    <property type="match status" value="1"/>
</dbReference>
<proteinExistence type="predicted"/>
<dbReference type="SUPFAM" id="SSF49417">
    <property type="entry name" value="p53-like transcription factors"/>
    <property type="match status" value="1"/>
</dbReference>
<dbReference type="Proteomes" id="UP000265120">
    <property type="component" value="Chromosome 7"/>
</dbReference>
<dbReference type="GO" id="GO:0000785">
    <property type="term" value="C:chromatin"/>
    <property type="evidence" value="ECO:0007669"/>
    <property type="project" value="TreeGrafter"/>
</dbReference>
<dbReference type="GeneTree" id="ENSGT00940000156269"/>
<dbReference type="AlphaFoldDB" id="A0A3P8UII7"/>
<reference evidence="9" key="2">
    <citation type="submission" date="2025-08" db="UniProtKB">
        <authorList>
            <consortium name="Ensembl"/>
        </authorList>
    </citation>
    <scope>IDENTIFICATION</scope>
</reference>
<dbReference type="Ensembl" id="ENSCSET00000003087.1">
    <property type="protein sequence ID" value="ENSCSEP00000003043.1"/>
    <property type="gene ID" value="ENSCSEG00000001996.1"/>
</dbReference>
<comment type="caution">
    <text evidence="6">Lacks conserved residue(s) required for the propagation of feature annotation.</text>
</comment>
<dbReference type="GO" id="GO:0005634">
    <property type="term" value="C:nucleus"/>
    <property type="evidence" value="ECO:0007669"/>
    <property type="project" value="UniProtKB-SubCell"/>
</dbReference>
<evidence type="ECO:0000256" key="7">
    <source>
        <dbReference type="SAM" id="MobiDB-lite"/>
    </source>
</evidence>
<dbReference type="InParanoid" id="A0A3P8UII7"/>